<dbReference type="GO" id="GO:0051920">
    <property type="term" value="F:peroxiredoxin activity"/>
    <property type="evidence" value="ECO:0007669"/>
    <property type="project" value="InterPro"/>
</dbReference>
<dbReference type="Gene3D" id="1.20.1290.10">
    <property type="entry name" value="AhpD-like"/>
    <property type="match status" value="1"/>
</dbReference>
<proteinExistence type="predicted"/>
<feature type="domain" description="Carboxymuconolactone decarboxylase-like" evidence="1">
    <location>
        <begin position="45"/>
        <end position="127"/>
    </location>
</feature>
<accession>A0A939F4V7</accession>
<comment type="caution">
    <text evidence="2">The sequence shown here is derived from an EMBL/GenBank/DDBJ whole genome shotgun (WGS) entry which is preliminary data.</text>
</comment>
<dbReference type="Pfam" id="PF13459">
    <property type="entry name" value="Fer4_15"/>
    <property type="match status" value="1"/>
</dbReference>
<dbReference type="EMBL" id="JAFLRJ010000078">
    <property type="protein sequence ID" value="MBO0511948.1"/>
    <property type="molecule type" value="Genomic_DNA"/>
</dbReference>
<name>A0A939F4V7_9ACTN</name>
<gene>
    <name evidence="2" type="ORF">J0695_08985</name>
</gene>
<keyword evidence="3" id="KW-1185">Reference proteome</keyword>
<dbReference type="SUPFAM" id="SSF69118">
    <property type="entry name" value="AhpD-like"/>
    <property type="match status" value="1"/>
</dbReference>
<dbReference type="Gene3D" id="3.30.70.20">
    <property type="match status" value="1"/>
</dbReference>
<dbReference type="InterPro" id="IPR029032">
    <property type="entry name" value="AhpD-like"/>
</dbReference>
<dbReference type="PANTHER" id="PTHR34846">
    <property type="entry name" value="4-CARBOXYMUCONOLACTONE DECARBOXYLASE FAMILY PROTEIN (AFU_ORTHOLOGUE AFUA_6G11590)"/>
    <property type="match status" value="1"/>
</dbReference>
<dbReference type="RefSeq" id="WP_206961350.1">
    <property type="nucleotide sequence ID" value="NZ_BAAAJJ010000007.1"/>
</dbReference>
<dbReference type="Proteomes" id="UP000664167">
    <property type="component" value="Unassembled WGS sequence"/>
</dbReference>
<evidence type="ECO:0000313" key="2">
    <source>
        <dbReference type="EMBL" id="MBO0511948.1"/>
    </source>
</evidence>
<organism evidence="2 3">
    <name type="scientific">Streptomyces beijiangensis</name>
    <dbReference type="NCBI Taxonomy" id="163361"/>
    <lineage>
        <taxon>Bacteria</taxon>
        <taxon>Bacillati</taxon>
        <taxon>Actinomycetota</taxon>
        <taxon>Actinomycetes</taxon>
        <taxon>Kitasatosporales</taxon>
        <taxon>Streptomycetaceae</taxon>
        <taxon>Streptomyces</taxon>
    </lineage>
</organism>
<dbReference type="SUPFAM" id="SSF54862">
    <property type="entry name" value="4Fe-4S ferredoxins"/>
    <property type="match status" value="1"/>
</dbReference>
<evidence type="ECO:0000259" key="1">
    <source>
        <dbReference type="Pfam" id="PF02627"/>
    </source>
</evidence>
<sequence length="246" mass="26011">MNLTAPRIPPVSPADWPPTLHAVLEASKKDGPGRVNLFGTLAHHPPLAAAWLSLAKVLTHEGTLAVRDRELAVLRTAHRLGSAFVWSRHAAQAATEGLDPDETQATAAPLDTYAWAPGDLDVLRATDALLDHADVPDDVWTALSRRLQEQQLIELLVLVGQCSMMCMTLRTLRTPSDTAGPQVSISRELCCSSGQCVATAPGVFEQSDEDGLVTLLVDAPGPELAADLRLAAALCPGGAITVTEAP</sequence>
<dbReference type="PANTHER" id="PTHR34846:SF5">
    <property type="entry name" value="CARBOXYMUCONOLACTONE DECARBOXYLASE-LIKE DOMAIN-CONTAINING PROTEIN"/>
    <property type="match status" value="1"/>
</dbReference>
<protein>
    <submittedName>
        <fullName evidence="2">Ferredoxin</fullName>
    </submittedName>
</protein>
<evidence type="ECO:0000313" key="3">
    <source>
        <dbReference type="Proteomes" id="UP000664167"/>
    </source>
</evidence>
<dbReference type="Pfam" id="PF02627">
    <property type="entry name" value="CMD"/>
    <property type="match status" value="1"/>
</dbReference>
<reference evidence="2" key="1">
    <citation type="submission" date="2021-03" db="EMBL/GenBank/DDBJ databases">
        <title>Streptomyces poriferae sp. nov., a novel marine sponge-derived Actinobacteria species with anti-MRSA activity.</title>
        <authorList>
            <person name="Sandoval-Powers M."/>
            <person name="Kralova S."/>
            <person name="Nguyen G.-S."/>
            <person name="Fawwal D."/>
            <person name="Degnes K."/>
            <person name="Klinkenberg G."/>
            <person name="Sletta H."/>
            <person name="Wentzel A."/>
            <person name="Liles M.R."/>
        </authorList>
    </citation>
    <scope>NUCLEOTIDE SEQUENCE</scope>
    <source>
        <strain evidence="2">DSM 41794</strain>
    </source>
</reference>
<dbReference type="AlphaFoldDB" id="A0A939F4V7"/>
<dbReference type="InterPro" id="IPR003779">
    <property type="entry name" value="CMD-like"/>
</dbReference>